<dbReference type="InterPro" id="IPR018936">
    <property type="entry name" value="PI3/4_kinase_CS"/>
</dbReference>
<evidence type="ECO:0000256" key="10">
    <source>
        <dbReference type="ARBA" id="ARBA00023306"/>
    </source>
</evidence>
<evidence type="ECO:0000256" key="2">
    <source>
        <dbReference type="ARBA" id="ARBA00012513"/>
    </source>
</evidence>
<feature type="domain" description="FATC" evidence="18">
    <location>
        <begin position="3023"/>
        <end position="3055"/>
    </location>
</feature>
<keyword evidence="19" id="KW-1185">Reference proteome</keyword>
<dbReference type="PANTHER" id="PTHR37079">
    <property type="entry name" value="SERINE/THREONINE-PROTEIN KINASE ATM"/>
    <property type="match status" value="1"/>
</dbReference>
<keyword evidence="15" id="KW-0812">Transmembrane</keyword>
<evidence type="ECO:0000256" key="11">
    <source>
        <dbReference type="ARBA" id="ARBA00047899"/>
    </source>
</evidence>
<sequence>MVTSSDVQEIVSKLSSDKAKAREEGIKLLNMWLEGERSIGFCKFIGQNTAKLKPNEIPQSETWPFLIKLLTQCLSLEISTSKRRLPKLIFAKTLRIVIQRAEDTKFPGNMLPLLSVVKTLFSHMLDVLNNVPSFQSEYGIILRNLLAVRDYRFHMRKSIYSGFMVFYMEKVETTLSEKNNSQYSQKEEIFRSILTLQSLLENPPGDFPDNLREDIVKGFVKIFSYIRDEGKVSRKLIECINTYLLKDGPNLSCQSLEIHNATQQFVFRFWLTTHDKGLKDALVLYARLQLNLVRGVVDGSFLVEQLLDVICKELDQSNLSIPVTSWSDGAKDDKFGTLSSSQHNLVELAALILYRACVNTSRATLNEKRVKRESAAACLKDALMKGKWLWHVSFCYLIRNYYTRISKDLFVYWFEGICASFERILNDANVGHAYDGLLWTLRSLQELSSMLLLSDAQVEISLSSSFTSKEFDCGWQLIWSHLMHGLPTFSNVIPVVDAALALLGSIIANDLTNSCVVPHDVWDLRLFKGMPSLCSLYFIACYFSQKGSQGDLRDILHLRKYLLRATLGSLSWNESSLLNNRMVLLLPAAVYALCAGCEPFTQCYKEILRLHSFVDAIEVADDWIKIDEYDHERQLENFECSVEVVANIDLDSNVQVSPSHFHQSVSLPRQLREPLMHEMETYILGVLADHNVEKKRLSDVFFICALLCNLIYGLYLTRNREEVSPFLSKLGHYLLELLNDAINVILKNINDSRSLGSLGFTSGFNPKTAIVASFKSFVLGPLFTQRRDGDAPDTVLYDAIKQSLQRLLKAFAKLYDEYIESVTNHRSEMFSSDSSGSGSSIQISNHVDSNKSRIMDMELDVNEDGKDVDIQTSSGNISTCGSFSAMKWKLGMVSLISSFFSVVHNQTWDVLLNLMEKELDLKVYEIILCNLCRHLDSLSSSKLTDLVNLIKNRTRMQVSLKLDSFNVLAAIGCLLDTLLSLEVGKDKHGAIALEEREAKQSLTYLGELASKVAEFELLDWFGRIKLIDCICNFILLSPVIGQPLYGAFLLFHNYLQTMIEKLLCMLQDPDYRVRFFLSRRIGVLFQTWDGHGELFHDICSNFGMELVYYSKEKLVTAREVLAAGPQPRSKVETVIITLMQLALHSEKIELEAVFMMCAVSAIDSCQRELVTAAFDNLSRKLQYISRMKYLEELIGSILFCWVACGVSIAALVEIRQLFVSDTEPSYFLQYCFRWLLPALLIHENNSNLNWVAKIAGQPLSVIVMDHFVPIFSVCMTLYCSKSSGFEKGTMVLQNSILHLAEISENERDKLIKKNMVSIVGHILSLASCASDPLIPFFSRDTVACAIQTVVDGFLEMDDCCASSSVIDKINIFRPNRAFMFIIEMHYKIAAAIHHRHRCHRLASVEVLIIILGHRAALSSTSNYLFNLIGQFIGCHALQDQCCRIISALLKTFKSNPSKEIVGVLGEQLQFLVSKLVACCIPLEADGQPSASVSSQVLSLLLELTVDSDPLLYDYIRELEPFPEIDIFEGIRNFHQDLCRAYSPRDHLLKFVKRSCYLPPRLLSWSLQALHKKLLAGETFQAGKSAKELVDDTYWYGDSEIVHAVWTLVRMCSSDDTSMIRGLVSDFISRVGIGDPHSVVFHLPGDSNNMHVCGPISHSGSSEIIFSMDTGISEELLIALLKVLKKYLMDDSVKIVDITSQTLQGILSTERGQKAMLSFDSYERSLIEVHSRGINFELVEKLLMDLERKFKVITAEDIFLEKSTTWVTHGKTFEMWICPLVYSLVGYCNDVILRLCQDIVLLKPEVAELLLPSIVVNLAGRKDIDVDIQKLISCQVQEHIFVESNKLIKSIQVWLNALNELRFCYVLERSSGPLKKEKKESSKHAKPSSYSSRSLFSMKTRDSAATLSAMAMSTSSWNKVYWLSIDYLVAARSAIICGSYFTSMMYVEYWCEEHFHSLTLGNPDFSNLEMLPQHIEILILAITQINEPDSLYGIIQSHTLTSQIITFEHEGNWNKALEYYDLQVRLEATAHVDGSSRTLSLAEIQSLSHSSLSTLEDETNRKPYKGLIRSLQQIGCRHVLDLYCQGLTSGRGQFQQDLEFTELQYEAAWRAGNWDFSLLYTGASSHSTGQHPKTHHFNENLHSCLRALQEGDSDEFQRKLKHSKEELVWSVSHASEESTEFIYSTIIKFQILYHLGIAWEIRWPTSSYERIKLQKHKKKMFSDPIIPTMDQLLWLNKDWSSMLTKSQLHMSLLEPFIAFRRVLLQILNCDNCTMQHLLQSASTLRKGSRFSQAAAALHEFKFLCVGTGEQGSTPYWLGRLEEAKLLRAQGQHEMAIGLGKYILQTYQLNEEASDVYRLVGKWLAETRSSSSRTIFEKYLKPAVSLAEGHKTADKKTAERQSQTHFHLAHYADALFRSYEDRLNSNEWQAAMHLRKHKKLELEALFRRLKGSTEGDKIDYSVKIQELKKQLAMDEEEAQKLQDDRDNFLSLALEGYKCCLVIGDKYDVRVVFRLVSLWFSLSSSQDVVNNLLKTIDEVQTYKFVPLVYQIASRMGSLNGIVPNNFQFALVSLVKKMAIDHPYHTIFQLLALANGDRIKDKQRSRNSFVVDVDKKLAAENLLGELSAYHGPVIRQMKQMVEIYIKLAELETKREDTSRKLPLPREIRSVRQLELVPVLTASFPVDHSCQYREGSFPFFRGLADSVMVMNGVNVPKVVECLGSDGRKYKQLAKSGNDDLRQDAVMEQFFGLVNTFLQNHRDTWKRRLVIRTYKVVPFTPSAGVIEWVDGTLPLGEYLTGSNRNGGAHGRYGIGDWSFLKCREHMSNEKDKRKAFQEVCEKFRPVMHYFFLERFLQPADWFEKRLSYTRSVAATSMVGYIVGLGDRHTMNILIDQATAEVVHIDLGVAFEQGLMLKTPERVPFRLTRDIIDGMGVAGVEGIFRKCCEETLSVMRTNKEALLTIIEVFIHDPLYKWALSPLKALQRQKETDYDLESSLEGFQDEYEGNKDAARALMRVKQKLDGYEEGEMRSVHGQVQQLIQDAIDPERLCQMFPGWGAWM</sequence>
<evidence type="ECO:0000256" key="7">
    <source>
        <dbReference type="ARBA" id="ARBA00022777"/>
    </source>
</evidence>
<dbReference type="InterPro" id="IPR003151">
    <property type="entry name" value="PIK-rel_kinase_FAT"/>
</dbReference>
<dbReference type="InterPro" id="IPR044107">
    <property type="entry name" value="PIKKc_ATM"/>
</dbReference>
<dbReference type="GO" id="GO:0006281">
    <property type="term" value="P:DNA repair"/>
    <property type="evidence" value="ECO:0007669"/>
    <property type="project" value="InterPro"/>
</dbReference>
<keyword evidence="8" id="KW-0067">ATP-binding</keyword>
<evidence type="ECO:0000256" key="14">
    <source>
        <dbReference type="SAM" id="Coils"/>
    </source>
</evidence>
<gene>
    <name evidence="20" type="primary">LOC111311725</name>
</gene>
<proteinExistence type="predicted"/>
<evidence type="ECO:0000256" key="1">
    <source>
        <dbReference type="ARBA" id="ARBA00004123"/>
    </source>
</evidence>
<comment type="catalytic activity">
    <reaction evidence="12">
        <text>L-seryl-[protein] + ATP = O-phospho-L-seryl-[protein] + ADP + H(+)</text>
        <dbReference type="Rhea" id="RHEA:17989"/>
        <dbReference type="Rhea" id="RHEA-COMP:9863"/>
        <dbReference type="Rhea" id="RHEA-COMP:11604"/>
        <dbReference type="ChEBI" id="CHEBI:15378"/>
        <dbReference type="ChEBI" id="CHEBI:29999"/>
        <dbReference type="ChEBI" id="CHEBI:30616"/>
        <dbReference type="ChEBI" id="CHEBI:83421"/>
        <dbReference type="ChEBI" id="CHEBI:456216"/>
        <dbReference type="EC" id="2.7.11.1"/>
    </reaction>
</comment>
<evidence type="ECO:0000256" key="9">
    <source>
        <dbReference type="ARBA" id="ARBA00023242"/>
    </source>
</evidence>
<name>A0A6P6AQN0_DURZI</name>
<feature type="transmembrane region" description="Helical" evidence="15">
    <location>
        <begin position="1189"/>
        <end position="1212"/>
    </location>
</feature>
<dbReference type="CDD" id="cd05171">
    <property type="entry name" value="PIKKc_ATM"/>
    <property type="match status" value="1"/>
</dbReference>
<reference evidence="20" key="1">
    <citation type="submission" date="2025-08" db="UniProtKB">
        <authorList>
            <consortium name="RefSeq"/>
        </authorList>
    </citation>
    <scope>IDENTIFICATION</scope>
    <source>
        <tissue evidence="20">Fruit stalk</tissue>
    </source>
</reference>
<dbReference type="SMART" id="SM00146">
    <property type="entry name" value="PI3Kc"/>
    <property type="match status" value="1"/>
</dbReference>
<feature type="coiled-coil region" evidence="14">
    <location>
        <begin position="2455"/>
        <end position="2482"/>
    </location>
</feature>
<evidence type="ECO:0000256" key="8">
    <source>
        <dbReference type="ARBA" id="ARBA00022840"/>
    </source>
</evidence>
<dbReference type="Proteomes" id="UP000515121">
    <property type="component" value="Unplaced"/>
</dbReference>
<dbReference type="FunFam" id="1.10.1070.11:FF:000015">
    <property type="entry name" value="Serine/threonine-protein kinase ATM"/>
    <property type="match status" value="1"/>
</dbReference>
<dbReference type="PROSITE" id="PS00915">
    <property type="entry name" value="PI3_4_KINASE_1"/>
    <property type="match status" value="1"/>
</dbReference>
<dbReference type="InterPro" id="IPR038980">
    <property type="entry name" value="ATM_plant"/>
</dbReference>
<keyword evidence="6" id="KW-0227">DNA damage</keyword>
<keyword evidence="4" id="KW-0808">Transferase</keyword>
<evidence type="ECO:0000256" key="15">
    <source>
        <dbReference type="SAM" id="Phobius"/>
    </source>
</evidence>
<dbReference type="SUPFAM" id="SSF56112">
    <property type="entry name" value="Protein kinase-like (PK-like)"/>
    <property type="match status" value="1"/>
</dbReference>
<dbReference type="InterPro" id="IPR016024">
    <property type="entry name" value="ARM-type_fold"/>
</dbReference>
<dbReference type="GO" id="GO:0005524">
    <property type="term" value="F:ATP binding"/>
    <property type="evidence" value="ECO:0007669"/>
    <property type="project" value="UniProtKB-KW"/>
</dbReference>
<evidence type="ECO:0000313" key="19">
    <source>
        <dbReference type="Proteomes" id="UP000515121"/>
    </source>
</evidence>
<accession>A0A6P6AQN0</accession>
<dbReference type="FunFam" id="3.30.1010.10:FF:000023">
    <property type="entry name" value="Serine/threonine-protein kinase ATM"/>
    <property type="match status" value="1"/>
</dbReference>
<dbReference type="OrthoDB" id="381190at2759"/>
<dbReference type="PROSITE" id="PS51190">
    <property type="entry name" value="FATC"/>
    <property type="match status" value="1"/>
</dbReference>
<keyword evidence="5" id="KW-0547">Nucleotide-binding</keyword>
<dbReference type="InterPro" id="IPR014009">
    <property type="entry name" value="PIK_FAT"/>
</dbReference>
<dbReference type="Gene3D" id="3.30.1010.10">
    <property type="entry name" value="Phosphatidylinositol 3-kinase Catalytic Subunit, Chain A, domain 4"/>
    <property type="match status" value="1"/>
</dbReference>
<evidence type="ECO:0000256" key="5">
    <source>
        <dbReference type="ARBA" id="ARBA00022741"/>
    </source>
</evidence>
<evidence type="ECO:0000259" key="17">
    <source>
        <dbReference type="PROSITE" id="PS51189"/>
    </source>
</evidence>
<dbReference type="Gene3D" id="1.10.1070.11">
    <property type="entry name" value="Phosphatidylinositol 3-/4-kinase, catalytic domain"/>
    <property type="match status" value="1"/>
</dbReference>
<comment type="catalytic activity">
    <reaction evidence="11">
        <text>L-threonyl-[protein] + ATP = O-phospho-L-threonyl-[protein] + ADP + H(+)</text>
        <dbReference type="Rhea" id="RHEA:46608"/>
        <dbReference type="Rhea" id="RHEA-COMP:11060"/>
        <dbReference type="Rhea" id="RHEA-COMP:11605"/>
        <dbReference type="ChEBI" id="CHEBI:15378"/>
        <dbReference type="ChEBI" id="CHEBI:30013"/>
        <dbReference type="ChEBI" id="CHEBI:30616"/>
        <dbReference type="ChEBI" id="CHEBI:61977"/>
        <dbReference type="ChEBI" id="CHEBI:456216"/>
        <dbReference type="EC" id="2.7.11.1"/>
    </reaction>
</comment>
<evidence type="ECO:0000256" key="4">
    <source>
        <dbReference type="ARBA" id="ARBA00022679"/>
    </source>
</evidence>
<evidence type="ECO:0000259" key="16">
    <source>
        <dbReference type="PROSITE" id="PS50290"/>
    </source>
</evidence>
<keyword evidence="14" id="KW-0175">Coiled coil</keyword>
<evidence type="ECO:0000256" key="3">
    <source>
        <dbReference type="ARBA" id="ARBA00022527"/>
    </source>
</evidence>
<dbReference type="SMART" id="SM01343">
    <property type="entry name" value="FATC"/>
    <property type="match status" value="1"/>
</dbReference>
<keyword evidence="9" id="KW-0539">Nucleus</keyword>
<dbReference type="Pfam" id="PF25360">
    <property type="entry name" value="TPR_ATM"/>
    <property type="match status" value="1"/>
</dbReference>
<keyword evidence="7 20" id="KW-0418">Kinase</keyword>
<organism evidence="19 20">
    <name type="scientific">Durio zibethinus</name>
    <name type="common">Durian</name>
    <dbReference type="NCBI Taxonomy" id="66656"/>
    <lineage>
        <taxon>Eukaryota</taxon>
        <taxon>Viridiplantae</taxon>
        <taxon>Streptophyta</taxon>
        <taxon>Embryophyta</taxon>
        <taxon>Tracheophyta</taxon>
        <taxon>Spermatophyta</taxon>
        <taxon>Magnoliopsida</taxon>
        <taxon>eudicotyledons</taxon>
        <taxon>Gunneridae</taxon>
        <taxon>Pentapetalae</taxon>
        <taxon>rosids</taxon>
        <taxon>malvids</taxon>
        <taxon>Malvales</taxon>
        <taxon>Malvaceae</taxon>
        <taxon>Helicteroideae</taxon>
        <taxon>Durio</taxon>
    </lineage>
</organism>
<dbReference type="Pfam" id="PF00454">
    <property type="entry name" value="PI3_PI4_kinase"/>
    <property type="match status" value="1"/>
</dbReference>
<keyword evidence="3" id="KW-0723">Serine/threonine-protein kinase</keyword>
<dbReference type="InterPro" id="IPR003152">
    <property type="entry name" value="FATC_dom"/>
</dbReference>
<dbReference type="Pfam" id="PF02259">
    <property type="entry name" value="FAT"/>
    <property type="match status" value="1"/>
</dbReference>
<comment type="subcellular location">
    <subcellularLocation>
        <location evidence="1">Nucleus</location>
    </subcellularLocation>
</comment>
<keyword evidence="10" id="KW-0131">Cell cycle</keyword>
<dbReference type="GO" id="GO:0005634">
    <property type="term" value="C:nucleus"/>
    <property type="evidence" value="ECO:0007669"/>
    <property type="project" value="UniProtKB-SubCell"/>
</dbReference>
<feature type="domain" description="PI3K/PI4K catalytic" evidence="16">
    <location>
        <begin position="2698"/>
        <end position="3011"/>
    </location>
</feature>
<dbReference type="EC" id="2.7.11.1" evidence="2"/>
<dbReference type="GeneID" id="111311725"/>
<dbReference type="InterPro" id="IPR011009">
    <property type="entry name" value="Kinase-like_dom_sf"/>
</dbReference>
<dbReference type="PROSITE" id="PS51189">
    <property type="entry name" value="FAT"/>
    <property type="match status" value="1"/>
</dbReference>
<dbReference type="SUPFAM" id="SSF48371">
    <property type="entry name" value="ARM repeat"/>
    <property type="match status" value="2"/>
</dbReference>
<evidence type="ECO:0000256" key="12">
    <source>
        <dbReference type="ARBA" id="ARBA00048679"/>
    </source>
</evidence>
<evidence type="ECO:0000256" key="6">
    <source>
        <dbReference type="ARBA" id="ARBA00022763"/>
    </source>
</evidence>
<dbReference type="PANTHER" id="PTHR37079:SF4">
    <property type="entry name" value="SERINE_THREONINE-PROTEIN KINASE ATM"/>
    <property type="match status" value="1"/>
</dbReference>
<dbReference type="GO" id="GO:0004674">
    <property type="term" value="F:protein serine/threonine kinase activity"/>
    <property type="evidence" value="ECO:0007669"/>
    <property type="project" value="UniProtKB-KW"/>
</dbReference>
<dbReference type="InterPro" id="IPR057445">
    <property type="entry name" value="ATM_TPR"/>
</dbReference>
<evidence type="ECO:0000313" key="20">
    <source>
        <dbReference type="RefSeq" id="XP_022767101.1"/>
    </source>
</evidence>
<keyword evidence="15" id="KW-0472">Membrane</keyword>
<dbReference type="RefSeq" id="XP_022767101.1">
    <property type="nucleotide sequence ID" value="XM_022911366.1"/>
</dbReference>
<feature type="domain" description="FAT" evidence="17">
    <location>
        <begin position="1928"/>
        <end position="2592"/>
    </location>
</feature>
<dbReference type="KEGG" id="dzi:111311725"/>
<dbReference type="InterPro" id="IPR000403">
    <property type="entry name" value="PI3/4_kinase_cat_dom"/>
</dbReference>
<evidence type="ECO:0000256" key="13">
    <source>
        <dbReference type="ARBA" id="ARBA00073111"/>
    </source>
</evidence>
<protein>
    <recommendedName>
        <fullName evidence="13">Serine/threonine-protein kinase ATM</fullName>
        <ecNumber evidence="2">2.7.11.1</ecNumber>
    </recommendedName>
</protein>
<dbReference type="InterPro" id="IPR036940">
    <property type="entry name" value="PI3/4_kinase_cat_sf"/>
</dbReference>
<dbReference type="Pfam" id="PF02260">
    <property type="entry name" value="FATC"/>
    <property type="match status" value="1"/>
</dbReference>
<dbReference type="PROSITE" id="PS50290">
    <property type="entry name" value="PI3_4_KINASE_3"/>
    <property type="match status" value="1"/>
</dbReference>
<keyword evidence="15" id="KW-1133">Transmembrane helix</keyword>
<evidence type="ECO:0000259" key="18">
    <source>
        <dbReference type="PROSITE" id="PS51190"/>
    </source>
</evidence>
<dbReference type="PROSITE" id="PS00916">
    <property type="entry name" value="PI3_4_KINASE_2"/>
    <property type="match status" value="1"/>
</dbReference>